<evidence type="ECO:0000313" key="1">
    <source>
        <dbReference type="EMBL" id="PWD98988.1"/>
    </source>
</evidence>
<dbReference type="OrthoDB" id="1113826at2"/>
<gene>
    <name evidence="1" type="ORF">DDZ16_12040</name>
</gene>
<proteinExistence type="predicted"/>
<dbReference type="PROSITE" id="PS51257">
    <property type="entry name" value="PROKAR_LIPOPROTEIN"/>
    <property type="match status" value="1"/>
</dbReference>
<organism evidence="1 2">
    <name type="scientific">Marinilabilia rubra</name>
    <dbReference type="NCBI Taxonomy" id="2162893"/>
    <lineage>
        <taxon>Bacteria</taxon>
        <taxon>Pseudomonadati</taxon>
        <taxon>Bacteroidota</taxon>
        <taxon>Bacteroidia</taxon>
        <taxon>Marinilabiliales</taxon>
        <taxon>Marinilabiliaceae</taxon>
        <taxon>Marinilabilia</taxon>
    </lineage>
</organism>
<dbReference type="EMBL" id="QEWP01000009">
    <property type="protein sequence ID" value="PWD98988.1"/>
    <property type="molecule type" value="Genomic_DNA"/>
</dbReference>
<evidence type="ECO:0008006" key="3">
    <source>
        <dbReference type="Google" id="ProtNLM"/>
    </source>
</evidence>
<reference evidence="1 2" key="1">
    <citation type="submission" date="2018-05" db="EMBL/GenBank/DDBJ databases">
        <title>Marinilabilia rubrum sp. nov., isolated from saltern sediment.</title>
        <authorList>
            <person name="Zhang R."/>
        </authorList>
    </citation>
    <scope>NUCLEOTIDE SEQUENCE [LARGE SCALE GENOMIC DNA]</scope>
    <source>
        <strain evidence="1 2">WTE16</strain>
    </source>
</reference>
<keyword evidence="2" id="KW-1185">Reference proteome</keyword>
<comment type="caution">
    <text evidence="1">The sequence shown here is derived from an EMBL/GenBank/DDBJ whole genome shotgun (WGS) entry which is preliminary data.</text>
</comment>
<name>A0A2U2B7F1_9BACT</name>
<accession>A0A2U2B7F1</accession>
<protein>
    <recommendedName>
        <fullName evidence="3">SGNH/GDSL hydrolase family protein</fullName>
    </recommendedName>
</protein>
<dbReference type="AlphaFoldDB" id="A0A2U2B7F1"/>
<dbReference type="Proteomes" id="UP000244956">
    <property type="component" value="Unassembled WGS sequence"/>
</dbReference>
<evidence type="ECO:0000313" key="2">
    <source>
        <dbReference type="Proteomes" id="UP000244956"/>
    </source>
</evidence>
<sequence length="283" mass="32765">MRNQLAIFFSIVFIMILTTGCQNSKSDDMNNQQTKKILFLHHSTGKNIWQGGNSFVTKVKGKLGLKGGVEKWFRRYNKKNGTSYLIQDKEFPKKSPYGWKNYPYDYYNIWVKNGDRDYYMEEPTLKTLAPEYDVIIFKHCFPASKIVFDGEPDIDSDRKMVENYKMQYQALQEELLKYPDTKFILWTPPALTKAITNPEAAQAATDFSNWVVNEWDKPGDNIFVWDFRVLETEGGNYLLPKNASGEKDPHPSHSFSRTVYPLFCQRIVDVLESNGDTGNVTGR</sequence>